<protein>
    <submittedName>
        <fullName evidence="2">Uncharacterized protein</fullName>
    </submittedName>
</protein>
<sequence>MKNSLVSVLVLALLGPLHAQAWPEPPIPLIYVSEGYRSPNDTRTFGGRDYDIADKNEAELAVQALTAFADARGVVASWHRSLQAAETAFWSHFARTGEINADLRNEFGYWLRKRYQWIDAFKGSTFGMQLQGGSAGNAYAKILELQFGVNDEAYFGFPADWRSSPNGPVAAAPDLAPGDAAYPVALGEWSRYSYMTACPCSPKDSKDPIERVGFLVSHPSGDIALGSEVVARLRRGTEVSASRIEQVTRDAMARYGFVLRAQDVVNAMLDGDPNPIKDMIWQAFERHTRDAKAALAFVDGARRSARQDRIEASAFEYPWARNRPVLLGAQSIGDVEACVVENWNDVKTYIWETNPDAVLRKTTDAYDEQSVPFRKSLGHVAAIACTSADGLADVRVDDFMEYFGLFD</sequence>
<accession>A4A9K1</accession>
<dbReference type="STRING" id="314285.KT71_07309"/>
<keyword evidence="3" id="KW-1185">Reference proteome</keyword>
<comment type="caution">
    <text evidence="2">The sequence shown here is derived from an EMBL/GenBank/DDBJ whole genome shotgun (WGS) entry which is preliminary data.</text>
</comment>
<evidence type="ECO:0000313" key="2">
    <source>
        <dbReference type="EMBL" id="EAQ97168.2"/>
    </source>
</evidence>
<organism evidence="2 3">
    <name type="scientific">Congregibacter litoralis KT71</name>
    <dbReference type="NCBI Taxonomy" id="314285"/>
    <lineage>
        <taxon>Bacteria</taxon>
        <taxon>Pseudomonadati</taxon>
        <taxon>Pseudomonadota</taxon>
        <taxon>Gammaproteobacteria</taxon>
        <taxon>Cellvibrionales</taxon>
        <taxon>Halieaceae</taxon>
        <taxon>Congregibacter</taxon>
    </lineage>
</organism>
<feature type="signal peptide" evidence="1">
    <location>
        <begin position="1"/>
        <end position="21"/>
    </location>
</feature>
<reference evidence="2 3" key="1">
    <citation type="journal article" date="2007" name="Proc. Natl. Acad. Sci. U.S.A.">
        <title>Characterization of a marine gammaproteobacterium capable of aerobic anoxygenic photosynthesis.</title>
        <authorList>
            <person name="Fuchs B.M."/>
            <person name="Spring S."/>
            <person name="Teeling H."/>
            <person name="Quast C."/>
            <person name="Wulf J."/>
            <person name="Schattenhofer M."/>
            <person name="Yan S."/>
            <person name="Ferriera S."/>
            <person name="Johnson J."/>
            <person name="Glockner F.O."/>
            <person name="Amann R."/>
        </authorList>
    </citation>
    <scope>NUCLEOTIDE SEQUENCE [LARGE SCALE GENOMIC DNA]</scope>
    <source>
        <strain evidence="2">KT71</strain>
    </source>
</reference>
<dbReference type="Proteomes" id="UP000019205">
    <property type="component" value="Chromosome"/>
</dbReference>
<name>A4A9K1_9GAMM</name>
<reference evidence="2 3" key="2">
    <citation type="journal article" date="2009" name="PLoS ONE">
        <title>The photosynthetic apparatus and its regulation in the aerobic gammaproteobacterium Congregibacter litoralis gen. nov., sp. nov.</title>
        <authorList>
            <person name="Spring S."/>
            <person name="Lunsdorf H."/>
            <person name="Fuchs B.M."/>
            <person name="Tindall B.J."/>
        </authorList>
    </citation>
    <scope>NUCLEOTIDE SEQUENCE [LARGE SCALE GENOMIC DNA]</scope>
    <source>
        <strain evidence="2">KT71</strain>
    </source>
</reference>
<proteinExistence type="predicted"/>
<gene>
    <name evidence="2" type="ORF">KT71_07309</name>
</gene>
<dbReference type="AlphaFoldDB" id="A4A9K1"/>
<evidence type="ECO:0000313" key="3">
    <source>
        <dbReference type="Proteomes" id="UP000019205"/>
    </source>
</evidence>
<dbReference type="EMBL" id="AAOA02000004">
    <property type="protein sequence ID" value="EAQ97168.2"/>
    <property type="molecule type" value="Genomic_DNA"/>
</dbReference>
<feature type="chain" id="PRO_5002665594" evidence="1">
    <location>
        <begin position="22"/>
        <end position="407"/>
    </location>
</feature>
<evidence type="ECO:0000256" key="1">
    <source>
        <dbReference type="SAM" id="SignalP"/>
    </source>
</evidence>
<dbReference type="HOGENOM" id="CLU_675625_0_0_6"/>
<dbReference type="RefSeq" id="WP_023660320.1">
    <property type="nucleotide sequence ID" value="NZ_CM002299.1"/>
</dbReference>
<keyword evidence="1" id="KW-0732">Signal</keyword>